<dbReference type="GO" id="GO:0006355">
    <property type="term" value="P:regulation of DNA-templated transcription"/>
    <property type="evidence" value="ECO:0007669"/>
    <property type="project" value="UniProtKB-ARBA"/>
</dbReference>
<dbReference type="InterPro" id="IPR036388">
    <property type="entry name" value="WH-like_DNA-bd_sf"/>
</dbReference>
<evidence type="ECO:0000313" key="1">
    <source>
        <dbReference type="EMBL" id="AZU04064.1"/>
    </source>
</evidence>
<accession>A0A3T0E9Q0</accession>
<dbReference type="Pfam" id="PF25212">
    <property type="entry name" value="HVO_A0114"/>
    <property type="match status" value="1"/>
</dbReference>
<dbReference type="AlphaFoldDB" id="A0A3T0E9Q0"/>
<dbReference type="InterPro" id="IPR036390">
    <property type="entry name" value="WH_DNA-bd_sf"/>
</dbReference>
<dbReference type="SUPFAM" id="SSF46785">
    <property type="entry name" value="Winged helix' DNA-binding domain"/>
    <property type="match status" value="1"/>
</dbReference>
<dbReference type="CDD" id="cd00090">
    <property type="entry name" value="HTH_ARSR"/>
    <property type="match status" value="1"/>
</dbReference>
<keyword evidence="2" id="KW-1185">Reference proteome</keyword>
<dbReference type="InterPro" id="IPR011991">
    <property type="entry name" value="ArsR-like_HTH"/>
</dbReference>
<protein>
    <submittedName>
        <fullName evidence="1">Uncharacterized protein</fullName>
    </submittedName>
</protein>
<reference evidence="1 2" key="1">
    <citation type="submission" date="2016-12" db="EMBL/GenBank/DDBJ databases">
        <title>The genome of dimorphic prosthecate Glycocaulis alkaliphilus 6b-8t, isolated from crude oil dictates its adaptability in petroleum environments.</title>
        <authorList>
            <person name="Wu X.-L."/>
            <person name="Geng S."/>
        </authorList>
    </citation>
    <scope>NUCLEOTIDE SEQUENCE [LARGE SCALE GENOMIC DNA]</scope>
    <source>
        <strain evidence="1 2">6B-8</strain>
    </source>
</reference>
<name>A0A3T0E9Q0_9PROT</name>
<dbReference type="KEGG" id="gak:X907_1532"/>
<gene>
    <name evidence="1" type="ORF">X907_1532</name>
</gene>
<dbReference type="EMBL" id="CP018911">
    <property type="protein sequence ID" value="AZU04064.1"/>
    <property type="molecule type" value="Genomic_DNA"/>
</dbReference>
<proteinExistence type="predicted"/>
<sequence>MTTLKIGIADYEEMKARTMRIARGEQKPGPDDPKVWFTSTESFAQVLSAGNRELLRTIAERAPASLDELAEMTGRAKSNLSRTLKKMAEYGLVEMEPEGRRRRPRVLYDRVSLDLTLTGEEWRKAAGGAS</sequence>
<dbReference type="RefSeq" id="WP_009802170.1">
    <property type="nucleotide sequence ID" value="NZ_BMFB01000003.1"/>
</dbReference>
<evidence type="ECO:0000313" key="2">
    <source>
        <dbReference type="Proteomes" id="UP000286954"/>
    </source>
</evidence>
<dbReference type="Proteomes" id="UP000286954">
    <property type="component" value="Chromosome"/>
</dbReference>
<dbReference type="OrthoDB" id="8449527at2"/>
<dbReference type="Gene3D" id="1.10.10.10">
    <property type="entry name" value="Winged helix-like DNA-binding domain superfamily/Winged helix DNA-binding domain"/>
    <property type="match status" value="1"/>
</dbReference>
<organism evidence="1 2">
    <name type="scientific">Glycocaulis alkaliphilus</name>
    <dbReference type="NCBI Taxonomy" id="1434191"/>
    <lineage>
        <taxon>Bacteria</taxon>
        <taxon>Pseudomonadati</taxon>
        <taxon>Pseudomonadota</taxon>
        <taxon>Alphaproteobacteria</taxon>
        <taxon>Maricaulales</taxon>
        <taxon>Maricaulaceae</taxon>
        <taxon>Glycocaulis</taxon>
    </lineage>
</organism>